<comment type="caution">
    <text evidence="1">The sequence shown here is derived from an EMBL/GenBank/DDBJ whole genome shotgun (WGS) entry which is preliminary data.</text>
</comment>
<dbReference type="OrthoDB" id="9799036at2"/>
<dbReference type="STRING" id="883161.HMPREF9306_00987"/>
<evidence type="ECO:0000313" key="1">
    <source>
        <dbReference type="EMBL" id="EPD33447.1"/>
    </source>
</evidence>
<gene>
    <name evidence="1" type="ORF">HMPREF9306_00987</name>
</gene>
<dbReference type="RefSeq" id="WP_016455821.1">
    <property type="nucleotide sequence ID" value="NZ_KE150269.1"/>
</dbReference>
<sequence>MGKDNWFPAKIQLRYTDIDAQGHVNNVSVVELMQQARTQILESGSDQQSLLGSGVVVTSHEITYHAPIFYSPNYLDVEVGVSKVGGAKFEMAYRITQNGRLCVSATTSLCPFDFDAQYPRRLNDSERAFFNQWRVEREPAEALPIPDLNGGGHKTAAQPRWSDIDGYGHVNNVVQLNYLMLGRIDTTVSADPSTARAGINVEGQEGGLSWVIVRQDVQYIHQVAYKPEPYEVRTAVTKVGNKSLTLAAELCSPKDVNPLTRGQVVLVAVDPKTGKSINLPETTREAMNELLV</sequence>
<evidence type="ECO:0000313" key="2">
    <source>
        <dbReference type="Proteomes" id="UP000014417"/>
    </source>
</evidence>
<dbReference type="CDD" id="cd00586">
    <property type="entry name" value="4HBT"/>
    <property type="match status" value="2"/>
</dbReference>
<dbReference type="AlphaFoldDB" id="S2WLC1"/>
<keyword evidence="1" id="KW-0378">Hydrolase</keyword>
<proteinExistence type="predicted"/>
<protein>
    <submittedName>
        <fullName evidence="1">YbgC/YbaW family acyl-CoA thioester hydrolase</fullName>
    </submittedName>
</protein>
<name>S2WLC1_9ACTN</name>
<accession>S2WLC1</accession>
<keyword evidence="2" id="KW-1185">Reference proteome</keyword>
<dbReference type="Proteomes" id="UP000014417">
    <property type="component" value="Unassembled WGS sequence"/>
</dbReference>
<dbReference type="Pfam" id="PF13279">
    <property type="entry name" value="4HBT_2"/>
    <property type="match status" value="2"/>
</dbReference>
<dbReference type="Gene3D" id="3.10.129.10">
    <property type="entry name" value="Hotdog Thioesterase"/>
    <property type="match status" value="2"/>
</dbReference>
<dbReference type="InterPro" id="IPR050563">
    <property type="entry name" value="4-hydroxybenzoyl-CoA_TE"/>
</dbReference>
<dbReference type="InterPro" id="IPR029069">
    <property type="entry name" value="HotDog_dom_sf"/>
</dbReference>
<dbReference type="EMBL" id="AGZR01000005">
    <property type="protein sequence ID" value="EPD33447.1"/>
    <property type="molecule type" value="Genomic_DNA"/>
</dbReference>
<dbReference type="PANTHER" id="PTHR31793">
    <property type="entry name" value="4-HYDROXYBENZOYL-COA THIOESTERASE FAMILY MEMBER"/>
    <property type="match status" value="1"/>
</dbReference>
<reference evidence="1 2" key="1">
    <citation type="submission" date="2013-04" db="EMBL/GenBank/DDBJ databases">
        <title>The Genome Sequence of Propionimicrobium lymphophilum ACS-093-V-SCH5.</title>
        <authorList>
            <consortium name="The Broad Institute Genomics Platform"/>
            <person name="Earl A."/>
            <person name="Ward D."/>
            <person name="Feldgarden M."/>
            <person name="Gevers D."/>
            <person name="Saerens B."/>
            <person name="Vaneechoutte M."/>
            <person name="Walker B."/>
            <person name="Young S."/>
            <person name="Zeng Q."/>
            <person name="Gargeya S."/>
            <person name="Fitzgerald M."/>
            <person name="Haas B."/>
            <person name="Abouelleil A."/>
            <person name="Allen A.W."/>
            <person name="Alvarado L."/>
            <person name="Arachchi H.M."/>
            <person name="Berlin A.M."/>
            <person name="Chapman S.B."/>
            <person name="Gainer-Dewar J."/>
            <person name="Goldberg J."/>
            <person name="Griggs A."/>
            <person name="Gujja S."/>
            <person name="Hansen M."/>
            <person name="Howarth C."/>
            <person name="Imamovic A."/>
            <person name="Ireland A."/>
            <person name="Larimer J."/>
            <person name="McCowan C."/>
            <person name="Murphy C."/>
            <person name="Pearson M."/>
            <person name="Poon T.W."/>
            <person name="Priest M."/>
            <person name="Roberts A."/>
            <person name="Saif S."/>
            <person name="Shea T."/>
            <person name="Sisk P."/>
            <person name="Sykes S."/>
            <person name="Wortman J."/>
            <person name="Nusbaum C."/>
            <person name="Birren B."/>
        </authorList>
    </citation>
    <scope>NUCLEOTIDE SEQUENCE [LARGE SCALE GENOMIC DNA]</scope>
    <source>
        <strain evidence="1 2">ACS-093-V-SCH5</strain>
    </source>
</reference>
<dbReference type="HOGENOM" id="CLU_989939_0_0_11"/>
<dbReference type="SUPFAM" id="SSF54637">
    <property type="entry name" value="Thioesterase/thiol ester dehydrase-isomerase"/>
    <property type="match status" value="2"/>
</dbReference>
<organism evidence="1 2">
    <name type="scientific">Propionimicrobium lymphophilum ACS-093-V-SCH5</name>
    <dbReference type="NCBI Taxonomy" id="883161"/>
    <lineage>
        <taxon>Bacteria</taxon>
        <taxon>Bacillati</taxon>
        <taxon>Actinomycetota</taxon>
        <taxon>Actinomycetes</taxon>
        <taxon>Propionibacteriales</taxon>
        <taxon>Propionibacteriaceae</taxon>
        <taxon>Propionimicrobium</taxon>
    </lineage>
</organism>
<dbReference type="PANTHER" id="PTHR31793:SF24">
    <property type="entry name" value="LONG-CHAIN ACYL-COA THIOESTERASE FADM"/>
    <property type="match status" value="1"/>
</dbReference>
<dbReference type="GO" id="GO:0047617">
    <property type="term" value="F:fatty acyl-CoA hydrolase activity"/>
    <property type="evidence" value="ECO:0007669"/>
    <property type="project" value="TreeGrafter"/>
</dbReference>